<gene>
    <name evidence="2" type="ORF">EA795_10705</name>
</gene>
<reference evidence="2 3" key="1">
    <citation type="submission" date="2018-10" db="EMBL/GenBank/DDBJ databases">
        <title>Pseudomonas sp. GL14 genome.</title>
        <authorList>
            <person name="Peng J."/>
            <person name="Liu Z.-P."/>
        </authorList>
    </citation>
    <scope>NUCLEOTIDE SEQUENCE [LARGE SCALE GENOMIC DNA]</scope>
    <source>
        <strain evidence="2 3">GL14</strain>
    </source>
</reference>
<name>A0ABX9V556_9GAMM</name>
<evidence type="ECO:0000313" key="3">
    <source>
        <dbReference type="Proteomes" id="UP000269134"/>
    </source>
</evidence>
<protein>
    <recommendedName>
        <fullName evidence="1">Bro-N domain-containing protein</fullName>
    </recommendedName>
</protein>
<dbReference type="EMBL" id="RFFL01000007">
    <property type="protein sequence ID" value="RMI00893.1"/>
    <property type="molecule type" value="Genomic_DNA"/>
</dbReference>
<keyword evidence="3" id="KW-1185">Reference proteome</keyword>
<dbReference type="RefSeq" id="WP_122077146.1">
    <property type="nucleotide sequence ID" value="NZ_DAMAGG010000008.1"/>
</dbReference>
<dbReference type="PANTHER" id="PTHR36180">
    <property type="entry name" value="DNA-BINDING PROTEIN-RELATED-RELATED"/>
    <property type="match status" value="1"/>
</dbReference>
<dbReference type="Pfam" id="PF02498">
    <property type="entry name" value="Bro-N"/>
    <property type="match status" value="1"/>
</dbReference>
<accession>A0ABX9V556</accession>
<feature type="domain" description="Bro-N" evidence="1">
    <location>
        <begin position="1"/>
        <end position="101"/>
    </location>
</feature>
<dbReference type="PANTHER" id="PTHR36180:SF2">
    <property type="entry name" value="BRO FAMILY PROTEIN"/>
    <property type="match status" value="1"/>
</dbReference>
<evidence type="ECO:0000259" key="1">
    <source>
        <dbReference type="PROSITE" id="PS51750"/>
    </source>
</evidence>
<sequence length="136" mass="15745">MPTTHTLHFEGKPVRIHHFVDGQLWFNGRDLALFLGYADVIEALHRHCNQQGLNFGSGTRPLRLIDLGNVYRLIVNSPTAQAERFESWLRQDCLPHFVDFARPSQSDGPKLEKRYVEVLWWQGKHWISLSDHDDGA</sequence>
<organism evidence="2 3">
    <name type="scientific">Stutzerimonas nitrititolerans</name>
    <dbReference type="NCBI Taxonomy" id="2482751"/>
    <lineage>
        <taxon>Bacteria</taxon>
        <taxon>Pseudomonadati</taxon>
        <taxon>Pseudomonadota</taxon>
        <taxon>Gammaproteobacteria</taxon>
        <taxon>Pseudomonadales</taxon>
        <taxon>Pseudomonadaceae</taxon>
        <taxon>Stutzerimonas</taxon>
    </lineage>
</organism>
<dbReference type="SMART" id="SM01040">
    <property type="entry name" value="Bro-N"/>
    <property type="match status" value="1"/>
</dbReference>
<dbReference type="Proteomes" id="UP000269134">
    <property type="component" value="Unassembled WGS sequence"/>
</dbReference>
<comment type="caution">
    <text evidence="2">The sequence shown here is derived from an EMBL/GenBank/DDBJ whole genome shotgun (WGS) entry which is preliminary data.</text>
</comment>
<proteinExistence type="predicted"/>
<evidence type="ECO:0000313" key="2">
    <source>
        <dbReference type="EMBL" id="RMI00893.1"/>
    </source>
</evidence>
<dbReference type="PROSITE" id="PS51750">
    <property type="entry name" value="BRO_N"/>
    <property type="match status" value="1"/>
</dbReference>
<dbReference type="InterPro" id="IPR003497">
    <property type="entry name" value="BRO_N_domain"/>
</dbReference>
<dbReference type="GeneID" id="84609510"/>